<protein>
    <submittedName>
        <fullName evidence="2">Aminoglycoside phosphotransferase (APT) family kinase protein</fullName>
    </submittedName>
</protein>
<dbReference type="Pfam" id="PF01636">
    <property type="entry name" value="APH"/>
    <property type="match status" value="1"/>
</dbReference>
<proteinExistence type="predicted"/>
<evidence type="ECO:0000313" key="2">
    <source>
        <dbReference type="EMBL" id="MDH6196479.1"/>
    </source>
</evidence>
<dbReference type="GO" id="GO:0016301">
    <property type="term" value="F:kinase activity"/>
    <property type="evidence" value="ECO:0007669"/>
    <property type="project" value="UniProtKB-KW"/>
</dbReference>
<dbReference type="RefSeq" id="WP_280833084.1">
    <property type="nucleotide sequence ID" value="NZ_JARXVE010000004.1"/>
</dbReference>
<dbReference type="InterPro" id="IPR051678">
    <property type="entry name" value="AGP_Transferase"/>
</dbReference>
<feature type="domain" description="Aminoglycoside phosphotransferase" evidence="1">
    <location>
        <begin position="65"/>
        <end position="262"/>
    </location>
</feature>
<evidence type="ECO:0000259" key="1">
    <source>
        <dbReference type="Pfam" id="PF01636"/>
    </source>
</evidence>
<dbReference type="InterPro" id="IPR002575">
    <property type="entry name" value="Aminoglycoside_PTrfase"/>
</dbReference>
<evidence type="ECO:0000313" key="3">
    <source>
        <dbReference type="Proteomes" id="UP001160130"/>
    </source>
</evidence>
<dbReference type="CDD" id="cd05155">
    <property type="entry name" value="APH_ChoK_like_1"/>
    <property type="match status" value="1"/>
</dbReference>
<dbReference type="InterPro" id="IPR011009">
    <property type="entry name" value="Kinase-like_dom_sf"/>
</dbReference>
<comment type="caution">
    <text evidence="2">The sequence shown here is derived from an EMBL/GenBank/DDBJ whole genome shotgun (WGS) entry which is preliminary data.</text>
</comment>
<dbReference type="SUPFAM" id="SSF56112">
    <property type="entry name" value="Protein kinase-like (PK-like)"/>
    <property type="match status" value="1"/>
</dbReference>
<dbReference type="Gene3D" id="3.30.200.20">
    <property type="entry name" value="Phosphorylase Kinase, domain 1"/>
    <property type="match status" value="1"/>
</dbReference>
<dbReference type="PANTHER" id="PTHR21310">
    <property type="entry name" value="AMINOGLYCOSIDE PHOSPHOTRANSFERASE-RELATED-RELATED"/>
    <property type="match status" value="1"/>
</dbReference>
<accession>A0ABT6L0L9</accession>
<reference evidence="2 3" key="1">
    <citation type="submission" date="2023-04" db="EMBL/GenBank/DDBJ databases">
        <title>Forest soil microbial communities from Buena Vista Peninsula, Colon Province, Panama.</title>
        <authorList>
            <person name="Bouskill N."/>
        </authorList>
    </citation>
    <scope>NUCLEOTIDE SEQUENCE [LARGE SCALE GENOMIC DNA]</scope>
    <source>
        <strain evidence="2 3">AC80</strain>
    </source>
</reference>
<dbReference type="EMBL" id="JARXVE010000004">
    <property type="protein sequence ID" value="MDH6196479.1"/>
    <property type="molecule type" value="Genomic_DNA"/>
</dbReference>
<gene>
    <name evidence="2" type="ORF">M2272_003122</name>
</gene>
<keyword evidence="3" id="KW-1185">Reference proteome</keyword>
<organism evidence="2 3">
    <name type="scientific">Mycolicibacterium frederiksbergense</name>
    <dbReference type="NCBI Taxonomy" id="117567"/>
    <lineage>
        <taxon>Bacteria</taxon>
        <taxon>Bacillati</taxon>
        <taxon>Actinomycetota</taxon>
        <taxon>Actinomycetes</taxon>
        <taxon>Mycobacteriales</taxon>
        <taxon>Mycobacteriaceae</taxon>
        <taxon>Mycolicibacterium</taxon>
    </lineage>
</organism>
<keyword evidence="2" id="KW-0418">Kinase</keyword>
<name>A0ABT6L0L9_9MYCO</name>
<dbReference type="Proteomes" id="UP001160130">
    <property type="component" value="Unassembled WGS sequence"/>
</dbReference>
<sequence length="297" mass="32840">MHAGQLAIPAVTVRTLIDEQFPEWRDLPVRRVSASGTVHAIFRIGDGLAARFRLETDDVESVWSELRVEAAAARELAGRTRFPTPEPVAIGAPGRDYPMPWLVQTWLDGTVAMDNDPSESDGFATDLADFITDVRGIDTRGRRFSGSGRGGDLASHDEWIQKCLAESEGLLDVGALRRIWETMRELPRGDSPDVMNHCDLIPGNLLVHNGRLTGVLDVGGLAPADPALDLVSAWHLLEPGPRQVLREHLDLDDAEWERGKAWAFQQAMGVVWYYVDSNPVFSQVGRRTLQRIVADSC</sequence>
<keyword evidence="2" id="KW-0808">Transferase</keyword>
<dbReference type="PANTHER" id="PTHR21310:SF42">
    <property type="entry name" value="BIFUNCTIONAL AAC_APH"/>
    <property type="match status" value="1"/>
</dbReference>
<dbReference type="Gene3D" id="3.90.1200.10">
    <property type="match status" value="1"/>
</dbReference>